<dbReference type="PANTHER" id="PTHR31781">
    <property type="entry name" value="UNC80"/>
    <property type="match status" value="1"/>
</dbReference>
<dbReference type="EMBL" id="OB792940">
    <property type="protein sequence ID" value="CAD7425393.1"/>
    <property type="molecule type" value="Genomic_DNA"/>
</dbReference>
<organism evidence="2">
    <name type="scientific">Timema monikensis</name>
    <dbReference type="NCBI Taxonomy" id="170555"/>
    <lineage>
        <taxon>Eukaryota</taxon>
        <taxon>Metazoa</taxon>
        <taxon>Ecdysozoa</taxon>
        <taxon>Arthropoda</taxon>
        <taxon>Hexapoda</taxon>
        <taxon>Insecta</taxon>
        <taxon>Pterygota</taxon>
        <taxon>Neoptera</taxon>
        <taxon>Polyneoptera</taxon>
        <taxon>Phasmatodea</taxon>
        <taxon>Timematodea</taxon>
        <taxon>Timematoidea</taxon>
        <taxon>Timematidae</taxon>
        <taxon>Timema</taxon>
    </lineage>
</organism>
<dbReference type="PANTHER" id="PTHR31781:SF1">
    <property type="entry name" value="PROTEIN UNC-80 HOMOLOG"/>
    <property type="match status" value="1"/>
</dbReference>
<proteinExistence type="predicted"/>
<dbReference type="GO" id="GO:0055080">
    <property type="term" value="P:monoatomic cation homeostasis"/>
    <property type="evidence" value="ECO:0007669"/>
    <property type="project" value="TreeGrafter"/>
</dbReference>
<evidence type="ECO:0000259" key="1">
    <source>
        <dbReference type="Pfam" id="PF15778"/>
    </source>
</evidence>
<dbReference type="InterPro" id="IPR031542">
    <property type="entry name" value="UNC80_N"/>
</dbReference>
<evidence type="ECO:0000313" key="2">
    <source>
        <dbReference type="EMBL" id="CAD7425393.1"/>
    </source>
</evidence>
<protein>
    <recommendedName>
        <fullName evidence="1">Cation channel complex component UNC80 N-terminal domain-containing protein</fullName>
    </recommendedName>
</protein>
<dbReference type="Pfam" id="PF15778">
    <property type="entry name" value="UNC80_N"/>
    <property type="match status" value="1"/>
</dbReference>
<sequence length="281" mass="31209">MPCPYPTGLWEHASATWILHSSHWLNGAADIGDGTVSFTRLGSGWMEPSFSTSPAYVRMPPMPGEGKVPTSWMGAAGCDRVITSPGKTHNHIEGDGCDIIQCRDLILFRLFMSSCKLVPVALVEQQTKFQIRLVKLDSDGRHFMFGELRLLPDVPVVWSSDIRSMRKESWNLPRRVKKKHGLATIPSPPHPNSCAILSTHYTSRDEFSLTTPGFVCTISLAGELTCNLCVSMSRPALIDDGYNDQSLPVPIQIFLWRQVSPFIRPKLGKLHEASCMVSPTF</sequence>
<dbReference type="GO" id="GO:0005261">
    <property type="term" value="F:monoatomic cation channel activity"/>
    <property type="evidence" value="ECO:0007669"/>
    <property type="project" value="TreeGrafter"/>
</dbReference>
<dbReference type="GO" id="GO:0034703">
    <property type="term" value="C:cation channel complex"/>
    <property type="evidence" value="ECO:0007669"/>
    <property type="project" value="TreeGrafter"/>
</dbReference>
<name>A0A7R9E0W2_9NEOP</name>
<reference evidence="2" key="1">
    <citation type="submission" date="2020-11" db="EMBL/GenBank/DDBJ databases">
        <authorList>
            <person name="Tran Van P."/>
        </authorList>
    </citation>
    <scope>NUCLEOTIDE SEQUENCE</scope>
</reference>
<gene>
    <name evidence="2" type="ORF">TMSB3V08_LOCUS2303</name>
</gene>
<feature type="domain" description="Cation channel complex component UNC80 N-terminal" evidence="1">
    <location>
        <begin position="246"/>
        <end position="276"/>
    </location>
</feature>
<dbReference type="GO" id="GO:0030424">
    <property type="term" value="C:axon"/>
    <property type="evidence" value="ECO:0007669"/>
    <property type="project" value="TreeGrafter"/>
</dbReference>
<accession>A0A7R9E0W2</accession>
<dbReference type="AlphaFoldDB" id="A0A7R9E0W2"/>